<dbReference type="AlphaFoldDB" id="L0HEN1"/>
<dbReference type="HOGENOM" id="CLU_529688_0_0_2"/>
<evidence type="ECO:0000259" key="1">
    <source>
        <dbReference type="SMART" id="SM00849"/>
    </source>
</evidence>
<keyword evidence="2" id="KW-0378">Hydrolase</keyword>
<organism evidence="2 3">
    <name type="scientific">Methanoregula formicica (strain DSM 22288 / NBRC 105244 / SMSP)</name>
    <dbReference type="NCBI Taxonomy" id="593750"/>
    <lineage>
        <taxon>Archaea</taxon>
        <taxon>Methanobacteriati</taxon>
        <taxon>Methanobacteriota</taxon>
        <taxon>Stenosarchaea group</taxon>
        <taxon>Methanomicrobia</taxon>
        <taxon>Methanomicrobiales</taxon>
        <taxon>Methanoregulaceae</taxon>
        <taxon>Methanoregula</taxon>
    </lineage>
</organism>
<name>L0HEN1_METFS</name>
<evidence type="ECO:0000313" key="3">
    <source>
        <dbReference type="Proteomes" id="UP000010824"/>
    </source>
</evidence>
<dbReference type="InterPro" id="IPR036866">
    <property type="entry name" value="RibonucZ/Hydroxyglut_hydro"/>
</dbReference>
<dbReference type="EMBL" id="CP003167">
    <property type="protein sequence ID" value="AGB02485.1"/>
    <property type="molecule type" value="Genomic_DNA"/>
</dbReference>
<dbReference type="SUPFAM" id="SSF56281">
    <property type="entry name" value="Metallo-hydrolase/oxidoreductase"/>
    <property type="match status" value="1"/>
</dbReference>
<dbReference type="GO" id="GO:0016787">
    <property type="term" value="F:hydrolase activity"/>
    <property type="evidence" value="ECO:0007669"/>
    <property type="project" value="UniProtKB-KW"/>
</dbReference>
<dbReference type="InParanoid" id="L0HEN1"/>
<accession>L0HEN1</accession>
<dbReference type="Proteomes" id="UP000010824">
    <property type="component" value="Chromosome"/>
</dbReference>
<reference evidence="3" key="1">
    <citation type="submission" date="2011-12" db="EMBL/GenBank/DDBJ databases">
        <title>Complete sequence of Methanoregula formicicum SMSP.</title>
        <authorList>
            <person name="Lucas S."/>
            <person name="Han J."/>
            <person name="Lapidus A."/>
            <person name="Cheng J.-F."/>
            <person name="Goodwin L."/>
            <person name="Pitluck S."/>
            <person name="Peters L."/>
            <person name="Ovchinnikova G."/>
            <person name="Teshima H."/>
            <person name="Detter J.C."/>
            <person name="Han C."/>
            <person name="Tapia R."/>
            <person name="Land M."/>
            <person name="Hauser L."/>
            <person name="Kyrpides N."/>
            <person name="Ivanova N."/>
            <person name="Pagani I."/>
            <person name="Imachi H."/>
            <person name="Tamaki H."/>
            <person name="Sekiguchi Y."/>
            <person name="Kamagata Y."/>
            <person name="Cadillo-Quiroz H."/>
            <person name="Zinder S."/>
            <person name="Liu W.-T."/>
            <person name="Woyke T."/>
        </authorList>
    </citation>
    <scope>NUCLEOTIDE SEQUENCE [LARGE SCALE GENOMIC DNA]</scope>
    <source>
        <strain evidence="3">DSM 22288 / NBRC 105244 / SMSP</strain>
    </source>
</reference>
<evidence type="ECO:0000313" key="2">
    <source>
        <dbReference type="EMBL" id="AGB02485.1"/>
    </source>
</evidence>
<dbReference type="eggNOG" id="arCOG00527">
    <property type="taxonomic scope" value="Archaea"/>
</dbReference>
<dbReference type="CDD" id="cd02116">
    <property type="entry name" value="ACT"/>
    <property type="match status" value="1"/>
</dbReference>
<dbReference type="Gene3D" id="3.60.15.10">
    <property type="entry name" value="Ribonuclease Z/Hydroxyacylglutathione hydrolase-like"/>
    <property type="match status" value="1"/>
</dbReference>
<dbReference type="OrthoDB" id="197151at2157"/>
<proteinExistence type="predicted"/>
<dbReference type="GeneID" id="14307840"/>
<dbReference type="STRING" id="593750.Metfor_1451"/>
<dbReference type="SUPFAM" id="SSF55021">
    <property type="entry name" value="ACT-like"/>
    <property type="match status" value="1"/>
</dbReference>
<protein>
    <submittedName>
        <fullName evidence="2">Zn-dependent hydrolase, glyoxylase</fullName>
    </submittedName>
</protein>
<gene>
    <name evidence="2" type="ordered locus">Metfor_1451</name>
</gene>
<dbReference type="InterPro" id="IPR001279">
    <property type="entry name" value="Metallo-B-lactamas"/>
</dbReference>
<dbReference type="SMART" id="SM00849">
    <property type="entry name" value="Lactamase_B"/>
    <property type="match status" value="1"/>
</dbReference>
<dbReference type="KEGG" id="mfo:Metfor_1451"/>
<dbReference type="RefSeq" id="WP_015285448.1">
    <property type="nucleotide sequence ID" value="NC_019943.1"/>
</dbReference>
<sequence length="503" mass="56186">MQKYSFVAHMPDEPGSLHRAAEIIKHYDGNINRIQFDRRIDPGTVFYEVTATEESYRKIMDDLARIGYLQTSLVTLDFLKFCVYLPHRPGALYEFLSYITAAGANIALIDFDDKGRHPDRLTISLNLEQSKEIDWLLDELKSRYRLEILEYDRTGRHLDDTVFYVRYAQAVRDLIGESEDAFLLSFLADSNHIAQELMDRGCNPHQVFDSVLATGRTMMETSGPGFYASVQQFAVAPGITLYCFQPPCGGSVFLISSPDDLLMIDTGYGIYHHDFMALFSRYGIDMRKLSRIIVTHADADHCGASGHFTVPVHMHNGTLAIIRTNNRGWGSRSQESVLEAFYTRMINLFSRFQVPEDIHCFGEPEREKQGIFPVIGTVSIGPLHLDVLDGLGGHTFGQVFLYSRDHGLIFAADSVINFGSLTKARADYSSLAAFLVTSVNVDSDRAKQERVALMALAEETDKALASSGQRCLICGGHGAVSVIENGKLTAFGQIEEYHAGKTD</sequence>
<reference evidence="2 3" key="2">
    <citation type="journal article" date="2014" name="Genome Announc.">
        <title>Complete Genome Sequence of Methanoregula formicica SMSPT, a Mesophilic Hydrogenotrophic Methanogen Isolated from a Methanogenic Upflow Anaerobic Sludge Blanket Reactor.</title>
        <authorList>
            <person name="Yamamoto K."/>
            <person name="Tamaki H."/>
            <person name="Cadillo-Quiroz H."/>
            <person name="Imachi H."/>
            <person name="Kyrpides N."/>
            <person name="Woyke T."/>
            <person name="Goodwin L."/>
            <person name="Zinder S.H."/>
            <person name="Kamagata Y."/>
            <person name="Liu W.T."/>
        </authorList>
    </citation>
    <scope>NUCLEOTIDE SEQUENCE [LARGE SCALE GENOMIC DNA]</scope>
    <source>
        <strain evidence="3">DSM 22288 / NBRC 105244 / SMSP</strain>
    </source>
</reference>
<keyword evidence="3" id="KW-1185">Reference proteome</keyword>
<dbReference type="InterPro" id="IPR045865">
    <property type="entry name" value="ACT-like_dom_sf"/>
</dbReference>
<feature type="domain" description="Metallo-beta-lactamase" evidence="1">
    <location>
        <begin position="249"/>
        <end position="477"/>
    </location>
</feature>
<dbReference type="Pfam" id="PF00753">
    <property type="entry name" value="Lactamase_B"/>
    <property type="match status" value="1"/>
</dbReference>